<reference evidence="3 4" key="1">
    <citation type="submission" date="2019-04" db="EMBL/GenBank/DDBJ databases">
        <title>Streptomyces oryziradicis sp. nov., a novel actinomycete isolated from rhizosphere soil of rice (Oryza sativa L.).</title>
        <authorList>
            <person name="Li C."/>
        </authorList>
    </citation>
    <scope>NUCLEOTIDE SEQUENCE [LARGE SCALE GENOMIC DNA]</scope>
    <source>
        <strain evidence="3 4">NEAU-C40</strain>
    </source>
</reference>
<keyword evidence="2" id="KW-0732">Signal</keyword>
<dbReference type="AlphaFoldDB" id="A0A4U0SJ88"/>
<evidence type="ECO:0000256" key="1">
    <source>
        <dbReference type="SAM" id="MobiDB-lite"/>
    </source>
</evidence>
<dbReference type="RefSeq" id="WP_136726036.1">
    <property type="nucleotide sequence ID" value="NZ_SUMC01000024.1"/>
</dbReference>
<name>A0A4U0SJ88_9ACTN</name>
<feature type="chain" id="PRO_5020369704" evidence="2">
    <location>
        <begin position="27"/>
        <end position="86"/>
    </location>
</feature>
<evidence type="ECO:0000256" key="2">
    <source>
        <dbReference type="SAM" id="SignalP"/>
    </source>
</evidence>
<sequence length="86" mass="8641">MHQRIGAVVAGAAAALLLIAASAASGDGGGAAGVRPATSHQAAHSRAAEFRNPPVLFVAYNTRPGHSQLPVYWYHGDAGTVGVTGH</sequence>
<evidence type="ECO:0000313" key="3">
    <source>
        <dbReference type="EMBL" id="TKA09193.1"/>
    </source>
</evidence>
<gene>
    <name evidence="3" type="ORF">FCI23_24235</name>
</gene>
<dbReference type="EMBL" id="SUMC01000024">
    <property type="protein sequence ID" value="TKA09193.1"/>
    <property type="molecule type" value="Genomic_DNA"/>
</dbReference>
<feature type="region of interest" description="Disordered" evidence="1">
    <location>
        <begin position="25"/>
        <end position="46"/>
    </location>
</feature>
<evidence type="ECO:0000313" key="4">
    <source>
        <dbReference type="Proteomes" id="UP000305778"/>
    </source>
</evidence>
<comment type="caution">
    <text evidence="3">The sequence shown here is derived from an EMBL/GenBank/DDBJ whole genome shotgun (WGS) entry which is preliminary data.</text>
</comment>
<accession>A0A4U0SJ88</accession>
<feature type="signal peptide" evidence="2">
    <location>
        <begin position="1"/>
        <end position="26"/>
    </location>
</feature>
<dbReference type="Proteomes" id="UP000305778">
    <property type="component" value="Unassembled WGS sequence"/>
</dbReference>
<proteinExistence type="predicted"/>
<protein>
    <submittedName>
        <fullName evidence="3">Uncharacterized protein</fullName>
    </submittedName>
</protein>
<organism evidence="3 4">
    <name type="scientific">Actinacidiphila oryziradicis</name>
    <dbReference type="NCBI Taxonomy" id="2571141"/>
    <lineage>
        <taxon>Bacteria</taxon>
        <taxon>Bacillati</taxon>
        <taxon>Actinomycetota</taxon>
        <taxon>Actinomycetes</taxon>
        <taxon>Kitasatosporales</taxon>
        <taxon>Streptomycetaceae</taxon>
        <taxon>Actinacidiphila</taxon>
    </lineage>
</organism>
<keyword evidence="4" id="KW-1185">Reference proteome</keyword>